<dbReference type="EMBL" id="HACA01009593">
    <property type="protein sequence ID" value="CDW26954.1"/>
    <property type="molecule type" value="Transcribed_RNA"/>
</dbReference>
<evidence type="ECO:0000256" key="1">
    <source>
        <dbReference type="SAM" id="MobiDB-lite"/>
    </source>
</evidence>
<name>A0A0K2TM10_LEPSM</name>
<dbReference type="AlphaFoldDB" id="A0A0K2TM10"/>
<organism evidence="2">
    <name type="scientific">Lepeophtheirus salmonis</name>
    <name type="common">Salmon louse</name>
    <name type="synonym">Caligus salmonis</name>
    <dbReference type="NCBI Taxonomy" id="72036"/>
    <lineage>
        <taxon>Eukaryota</taxon>
        <taxon>Metazoa</taxon>
        <taxon>Ecdysozoa</taxon>
        <taxon>Arthropoda</taxon>
        <taxon>Crustacea</taxon>
        <taxon>Multicrustacea</taxon>
        <taxon>Hexanauplia</taxon>
        <taxon>Copepoda</taxon>
        <taxon>Siphonostomatoida</taxon>
        <taxon>Caligidae</taxon>
        <taxon>Lepeophtheirus</taxon>
    </lineage>
</organism>
<sequence length="22" mass="2609">MKHTHTMLNKPKSKCIKLGREK</sequence>
<feature type="region of interest" description="Disordered" evidence="1">
    <location>
        <begin position="1"/>
        <end position="22"/>
    </location>
</feature>
<accession>A0A0K2TM10</accession>
<protein>
    <submittedName>
        <fullName evidence="2">Uncharacterized protein</fullName>
    </submittedName>
</protein>
<evidence type="ECO:0000313" key="2">
    <source>
        <dbReference type="EMBL" id="CDW26954.1"/>
    </source>
</evidence>
<proteinExistence type="predicted"/>
<reference evidence="2" key="1">
    <citation type="submission" date="2014-05" db="EMBL/GenBank/DDBJ databases">
        <authorList>
            <person name="Chronopoulou M."/>
        </authorList>
    </citation>
    <scope>NUCLEOTIDE SEQUENCE</scope>
    <source>
        <tissue evidence="2">Whole organism</tissue>
    </source>
</reference>